<feature type="transmembrane region" description="Helical" evidence="6">
    <location>
        <begin position="94"/>
        <end position="114"/>
    </location>
</feature>
<comment type="caution">
    <text evidence="7">The sequence shown here is derived from an EMBL/GenBank/DDBJ whole genome shotgun (WGS) entry which is preliminary data.</text>
</comment>
<evidence type="ECO:0000256" key="1">
    <source>
        <dbReference type="ARBA" id="ARBA00004141"/>
    </source>
</evidence>
<keyword evidence="8" id="KW-1185">Reference proteome</keyword>
<evidence type="ECO:0000313" key="7">
    <source>
        <dbReference type="EMBL" id="TWV99353.1"/>
    </source>
</evidence>
<dbReference type="RefSeq" id="WP_146306150.1">
    <property type="nucleotide sequence ID" value="NZ_VOHS01000016.1"/>
</dbReference>
<feature type="transmembrane region" description="Helical" evidence="6">
    <location>
        <begin position="225"/>
        <end position="246"/>
    </location>
</feature>
<comment type="similarity">
    <text evidence="2">Belongs to the TMEM19 family.</text>
</comment>
<keyword evidence="4 6" id="KW-1133">Transmembrane helix</keyword>
<dbReference type="AlphaFoldDB" id="A0A5C6LRS2"/>
<reference evidence="7 8" key="1">
    <citation type="submission" date="2019-08" db="EMBL/GenBank/DDBJ databases">
        <title>Whole genome sequencing of chitin degrading bacteria Chitinophaga pinensis YS16.</title>
        <authorList>
            <person name="Singh R.P."/>
            <person name="Manchanda G."/>
            <person name="Maurya I.K."/>
            <person name="Joshi N.K."/>
            <person name="Srivastava A.K."/>
        </authorList>
    </citation>
    <scope>NUCLEOTIDE SEQUENCE [LARGE SCALE GENOMIC DNA]</scope>
    <source>
        <strain evidence="7 8">YS-16</strain>
    </source>
</reference>
<evidence type="ECO:0000313" key="8">
    <source>
        <dbReference type="Proteomes" id="UP000318815"/>
    </source>
</evidence>
<comment type="subcellular location">
    <subcellularLocation>
        <location evidence="1">Membrane</location>
        <topology evidence="1">Multi-pass membrane protein</topology>
    </subcellularLocation>
</comment>
<evidence type="ECO:0000256" key="3">
    <source>
        <dbReference type="ARBA" id="ARBA00022692"/>
    </source>
</evidence>
<evidence type="ECO:0000256" key="6">
    <source>
        <dbReference type="SAM" id="Phobius"/>
    </source>
</evidence>
<dbReference type="Proteomes" id="UP000318815">
    <property type="component" value="Unassembled WGS sequence"/>
</dbReference>
<feature type="transmembrane region" description="Helical" evidence="6">
    <location>
        <begin position="57"/>
        <end position="73"/>
    </location>
</feature>
<keyword evidence="5 6" id="KW-0472">Membrane</keyword>
<proteinExistence type="inferred from homology"/>
<dbReference type="PANTHER" id="PTHR13353:SF5">
    <property type="entry name" value="TRANSMEMBRANE PROTEIN 19"/>
    <property type="match status" value="1"/>
</dbReference>
<dbReference type="PANTHER" id="PTHR13353">
    <property type="entry name" value="TRANSMEMBRANE PROTEIN 19"/>
    <property type="match status" value="1"/>
</dbReference>
<feature type="transmembrane region" description="Helical" evidence="6">
    <location>
        <begin position="6"/>
        <end position="27"/>
    </location>
</feature>
<accession>A0A5C6LRS2</accession>
<feature type="transmembrane region" description="Helical" evidence="6">
    <location>
        <begin position="166"/>
        <end position="185"/>
    </location>
</feature>
<organism evidence="7 8">
    <name type="scientific">Chitinophaga pinensis</name>
    <dbReference type="NCBI Taxonomy" id="79329"/>
    <lineage>
        <taxon>Bacteria</taxon>
        <taxon>Pseudomonadati</taxon>
        <taxon>Bacteroidota</taxon>
        <taxon>Chitinophagia</taxon>
        <taxon>Chitinophagales</taxon>
        <taxon>Chitinophagaceae</taxon>
        <taxon>Chitinophaga</taxon>
    </lineage>
</organism>
<dbReference type="EMBL" id="VOHS01000016">
    <property type="protein sequence ID" value="TWV99353.1"/>
    <property type="molecule type" value="Genomic_DNA"/>
</dbReference>
<dbReference type="Pfam" id="PF01940">
    <property type="entry name" value="DUF92"/>
    <property type="match status" value="1"/>
</dbReference>
<name>A0A5C6LRS2_9BACT</name>
<evidence type="ECO:0000256" key="4">
    <source>
        <dbReference type="ARBA" id="ARBA00022989"/>
    </source>
</evidence>
<keyword evidence="3 6" id="KW-0812">Transmembrane</keyword>
<protein>
    <submittedName>
        <fullName evidence="7">DUF92 domain-containing protein</fullName>
    </submittedName>
</protein>
<feature type="transmembrane region" description="Helical" evidence="6">
    <location>
        <begin position="191"/>
        <end position="213"/>
    </location>
</feature>
<dbReference type="InterPro" id="IPR002794">
    <property type="entry name" value="DUF92_TMEM19"/>
</dbReference>
<evidence type="ECO:0000256" key="5">
    <source>
        <dbReference type="ARBA" id="ARBA00023136"/>
    </source>
</evidence>
<dbReference type="OrthoDB" id="9770047at2"/>
<sequence length="247" mass="25788">MELLTPHFGLFFATLLFYFIIAGVIIYCVRIGKLTFPAAVAALLIGVSVAVGDGLKGVCILFTFFALGVWATSHRKDLKAKIAAEGSHPQGRTAGQVFANGGVAAIMALLSLFAPGPDNLYQLMLAASLASALADTLSSELGMVYGRNFFNILSFKKEPKGLDGVISLEGTVIGAAGAAIISLIYGGFSQLSLIVLIAGVLGNLADSLLGAAFERKHLIGNNTVNFLNTLFAALVAALLYFCMIHAG</sequence>
<gene>
    <name evidence="7" type="ORF">FEF09_16525</name>
</gene>
<evidence type="ECO:0000256" key="2">
    <source>
        <dbReference type="ARBA" id="ARBA00009012"/>
    </source>
</evidence>
<dbReference type="GO" id="GO:0016020">
    <property type="term" value="C:membrane"/>
    <property type="evidence" value="ECO:0007669"/>
    <property type="project" value="UniProtKB-SubCell"/>
</dbReference>